<sequence length="145" mass="16580">MSLAICPRFQIKIFAFRRIEIWWSVIIDPLDPRCVIDKEGLALALKYFTSSTLTMHLAGIAQINNYISLFNEFCQTEGGITPRQADGEELVDWILSNKMIEHIFGPNHCSRQVLDILTPVIKNMSVPTVLYLYALIRKMEPKGSH</sequence>
<name>A0A443S0D3_9ACAR</name>
<keyword evidence="2" id="KW-1185">Reference proteome</keyword>
<dbReference type="OrthoDB" id="6537866at2759"/>
<dbReference type="Proteomes" id="UP000288716">
    <property type="component" value="Unassembled WGS sequence"/>
</dbReference>
<dbReference type="EMBL" id="NCKV01014190">
    <property type="protein sequence ID" value="RWS20998.1"/>
    <property type="molecule type" value="Genomic_DNA"/>
</dbReference>
<proteinExistence type="predicted"/>
<dbReference type="GO" id="GO:0016787">
    <property type="term" value="F:hydrolase activity"/>
    <property type="evidence" value="ECO:0007669"/>
    <property type="project" value="UniProtKB-KW"/>
</dbReference>
<evidence type="ECO:0000313" key="1">
    <source>
        <dbReference type="EMBL" id="RWS20998.1"/>
    </source>
</evidence>
<evidence type="ECO:0000313" key="2">
    <source>
        <dbReference type="Proteomes" id="UP000288716"/>
    </source>
</evidence>
<dbReference type="VEuPathDB" id="VectorBase:LDEU011042"/>
<reference evidence="1 2" key="1">
    <citation type="journal article" date="2018" name="Gigascience">
        <title>Genomes of trombidid mites reveal novel predicted allergens and laterally-transferred genes associated with secondary metabolism.</title>
        <authorList>
            <person name="Dong X."/>
            <person name="Chaisiri K."/>
            <person name="Xia D."/>
            <person name="Armstrong S.D."/>
            <person name="Fang Y."/>
            <person name="Donnelly M.J."/>
            <person name="Kadowaki T."/>
            <person name="McGarry J.W."/>
            <person name="Darby A.C."/>
            <person name="Makepeace B.L."/>
        </authorList>
    </citation>
    <scope>NUCLEOTIDE SEQUENCE [LARGE SCALE GENOMIC DNA]</scope>
    <source>
        <strain evidence="1">UoL-UT</strain>
    </source>
</reference>
<organism evidence="1 2">
    <name type="scientific">Leptotrombidium deliense</name>
    <dbReference type="NCBI Taxonomy" id="299467"/>
    <lineage>
        <taxon>Eukaryota</taxon>
        <taxon>Metazoa</taxon>
        <taxon>Ecdysozoa</taxon>
        <taxon>Arthropoda</taxon>
        <taxon>Chelicerata</taxon>
        <taxon>Arachnida</taxon>
        <taxon>Acari</taxon>
        <taxon>Acariformes</taxon>
        <taxon>Trombidiformes</taxon>
        <taxon>Prostigmata</taxon>
        <taxon>Anystina</taxon>
        <taxon>Parasitengona</taxon>
        <taxon>Trombiculoidea</taxon>
        <taxon>Trombiculidae</taxon>
        <taxon>Leptotrombidium</taxon>
    </lineage>
</organism>
<dbReference type="STRING" id="299467.A0A443S0D3"/>
<accession>A0A443S0D3</accession>
<comment type="caution">
    <text evidence="1">The sequence shown here is derived from an EMBL/GenBank/DDBJ whole genome shotgun (WGS) entry which is preliminary data.</text>
</comment>
<gene>
    <name evidence="1" type="ORF">B4U80_10940</name>
</gene>
<protein>
    <submittedName>
        <fullName evidence="1">Ubiquitin carboxyl-terminal hydrolase 34-like protein</fullName>
    </submittedName>
</protein>
<dbReference type="AlphaFoldDB" id="A0A443S0D3"/>
<keyword evidence="1" id="KW-0378">Hydrolase</keyword>